<reference evidence="2 3" key="1">
    <citation type="journal article" date="2014" name="Nat. Genet.">
        <title>Genome and transcriptome of the porcine whipworm Trichuris suis.</title>
        <authorList>
            <person name="Jex A.R."/>
            <person name="Nejsum P."/>
            <person name="Schwarz E.M."/>
            <person name="Hu L."/>
            <person name="Young N.D."/>
            <person name="Hall R.S."/>
            <person name="Korhonen P.K."/>
            <person name="Liao S."/>
            <person name="Thamsborg S."/>
            <person name="Xia J."/>
            <person name="Xu P."/>
            <person name="Wang S."/>
            <person name="Scheerlinck J.P."/>
            <person name="Hofmann A."/>
            <person name="Sternberg P.W."/>
            <person name="Wang J."/>
            <person name="Gasser R.B."/>
        </authorList>
    </citation>
    <scope>NUCLEOTIDE SEQUENCE [LARGE SCALE GENOMIC DNA]</scope>
    <source>
        <strain evidence="2">DCEP-RM93M</strain>
    </source>
</reference>
<keyword evidence="3" id="KW-1185">Reference proteome</keyword>
<sequence>MGGLMVLLMCTLKIVCHSECMRWKEYFSGIAVVQSWMTLDGLMDHISPGRPIFCDLLKSGQPLIAEADSKPSEHLSNFHTGIRFCYAVSVP</sequence>
<protein>
    <recommendedName>
        <fullName evidence="4">Secreted protein</fullName>
    </recommendedName>
</protein>
<organism evidence="2 3">
    <name type="scientific">Trichuris suis</name>
    <name type="common">pig whipworm</name>
    <dbReference type="NCBI Taxonomy" id="68888"/>
    <lineage>
        <taxon>Eukaryota</taxon>
        <taxon>Metazoa</taxon>
        <taxon>Ecdysozoa</taxon>
        <taxon>Nematoda</taxon>
        <taxon>Enoplea</taxon>
        <taxon>Dorylaimia</taxon>
        <taxon>Trichinellida</taxon>
        <taxon>Trichuridae</taxon>
        <taxon>Trichuris</taxon>
    </lineage>
</organism>
<dbReference type="AlphaFoldDB" id="A0A085MKD7"/>
<evidence type="ECO:0000313" key="2">
    <source>
        <dbReference type="EMBL" id="KFD57683.1"/>
    </source>
</evidence>
<name>A0A085MKD7_9BILA</name>
<gene>
    <name evidence="2" type="ORF">M513_01353</name>
</gene>
<feature type="chain" id="PRO_5001795377" description="Secreted protein" evidence="1">
    <location>
        <begin position="19"/>
        <end position="91"/>
    </location>
</feature>
<accession>A0A085MKD7</accession>
<keyword evidence="1" id="KW-0732">Signal</keyword>
<evidence type="ECO:0008006" key="4">
    <source>
        <dbReference type="Google" id="ProtNLM"/>
    </source>
</evidence>
<dbReference type="Proteomes" id="UP000030764">
    <property type="component" value="Unassembled WGS sequence"/>
</dbReference>
<dbReference type="EMBL" id="KL363187">
    <property type="protein sequence ID" value="KFD57683.1"/>
    <property type="molecule type" value="Genomic_DNA"/>
</dbReference>
<feature type="signal peptide" evidence="1">
    <location>
        <begin position="1"/>
        <end position="18"/>
    </location>
</feature>
<proteinExistence type="predicted"/>
<evidence type="ECO:0000256" key="1">
    <source>
        <dbReference type="SAM" id="SignalP"/>
    </source>
</evidence>
<evidence type="ECO:0000313" key="3">
    <source>
        <dbReference type="Proteomes" id="UP000030764"/>
    </source>
</evidence>